<sequence length="52" mass="5761">MSLTQVNLHFDHDLPFSKGGTSLTAENVRILCMKCNLSKSNKILSVPPIFLT</sequence>
<protein>
    <recommendedName>
        <fullName evidence="1">HNH domain-containing protein</fullName>
    </recommendedName>
</protein>
<proteinExistence type="predicted"/>
<dbReference type="AlphaFoldDB" id="A0A7V2ZME1"/>
<dbReference type="Gene3D" id="1.10.30.50">
    <property type="match status" value="1"/>
</dbReference>
<dbReference type="GO" id="GO:0004519">
    <property type="term" value="F:endonuclease activity"/>
    <property type="evidence" value="ECO:0007669"/>
    <property type="project" value="InterPro"/>
</dbReference>
<dbReference type="EMBL" id="DSUJ01000011">
    <property type="protein sequence ID" value="HFI92649.1"/>
    <property type="molecule type" value="Genomic_DNA"/>
</dbReference>
<evidence type="ECO:0000259" key="1">
    <source>
        <dbReference type="Pfam" id="PF01844"/>
    </source>
</evidence>
<comment type="caution">
    <text evidence="2">The sequence shown here is derived from an EMBL/GenBank/DDBJ whole genome shotgun (WGS) entry which is preliminary data.</text>
</comment>
<name>A0A7V2ZME1_9BACT</name>
<dbReference type="Pfam" id="PF01844">
    <property type="entry name" value="HNH"/>
    <property type="match status" value="1"/>
</dbReference>
<reference evidence="2" key="1">
    <citation type="journal article" date="2020" name="mSystems">
        <title>Genome- and Community-Level Interaction Insights into Carbon Utilization and Element Cycling Functions of Hydrothermarchaeota in Hydrothermal Sediment.</title>
        <authorList>
            <person name="Zhou Z."/>
            <person name="Liu Y."/>
            <person name="Xu W."/>
            <person name="Pan J."/>
            <person name="Luo Z.H."/>
            <person name="Li M."/>
        </authorList>
    </citation>
    <scope>NUCLEOTIDE SEQUENCE [LARGE SCALE GENOMIC DNA]</scope>
    <source>
        <strain evidence="2">SpSt-479</strain>
    </source>
</reference>
<dbReference type="GO" id="GO:0008270">
    <property type="term" value="F:zinc ion binding"/>
    <property type="evidence" value="ECO:0007669"/>
    <property type="project" value="InterPro"/>
</dbReference>
<dbReference type="InterPro" id="IPR003615">
    <property type="entry name" value="HNH_nuc"/>
</dbReference>
<feature type="domain" description="HNH" evidence="1">
    <location>
        <begin position="7"/>
        <end position="42"/>
    </location>
</feature>
<organism evidence="2">
    <name type="scientific">Ignavibacterium album</name>
    <dbReference type="NCBI Taxonomy" id="591197"/>
    <lineage>
        <taxon>Bacteria</taxon>
        <taxon>Pseudomonadati</taxon>
        <taxon>Ignavibacteriota</taxon>
        <taxon>Ignavibacteria</taxon>
        <taxon>Ignavibacteriales</taxon>
        <taxon>Ignavibacteriaceae</taxon>
        <taxon>Ignavibacterium</taxon>
    </lineage>
</organism>
<gene>
    <name evidence="2" type="ORF">ENS31_14110</name>
</gene>
<dbReference type="GO" id="GO:0003676">
    <property type="term" value="F:nucleic acid binding"/>
    <property type="evidence" value="ECO:0007669"/>
    <property type="project" value="InterPro"/>
</dbReference>
<evidence type="ECO:0000313" key="2">
    <source>
        <dbReference type="EMBL" id="HFI92649.1"/>
    </source>
</evidence>
<accession>A0A7V2ZME1</accession>
<dbReference type="InterPro" id="IPR002711">
    <property type="entry name" value="HNH"/>
</dbReference>
<dbReference type="CDD" id="cd00085">
    <property type="entry name" value="HNHc"/>
    <property type="match status" value="1"/>
</dbReference>